<organism evidence="6 7">
    <name type="scientific">Corallococcus aberystwythensis</name>
    <dbReference type="NCBI Taxonomy" id="2316722"/>
    <lineage>
        <taxon>Bacteria</taxon>
        <taxon>Pseudomonadati</taxon>
        <taxon>Myxococcota</taxon>
        <taxon>Myxococcia</taxon>
        <taxon>Myxococcales</taxon>
        <taxon>Cystobacterineae</taxon>
        <taxon>Myxococcaceae</taxon>
        <taxon>Corallococcus</taxon>
    </lineage>
</organism>
<keyword evidence="2" id="KW-0732">Signal</keyword>
<comment type="similarity">
    <text evidence="1">Belongs to the peptidase S45 family.</text>
</comment>
<dbReference type="GO" id="GO:0017000">
    <property type="term" value="P:antibiotic biosynthetic process"/>
    <property type="evidence" value="ECO:0007669"/>
    <property type="project" value="InterPro"/>
</dbReference>
<dbReference type="InterPro" id="IPR002692">
    <property type="entry name" value="S45"/>
</dbReference>
<gene>
    <name evidence="6" type="ORF">D7W81_22620</name>
</gene>
<protein>
    <submittedName>
        <fullName evidence="6">Acylase</fullName>
    </submittedName>
</protein>
<evidence type="ECO:0000256" key="3">
    <source>
        <dbReference type="ARBA" id="ARBA00022801"/>
    </source>
</evidence>
<dbReference type="Gene3D" id="1.10.439.10">
    <property type="entry name" value="Penicillin Amidohydrolase, domain 1"/>
    <property type="match status" value="1"/>
</dbReference>
<evidence type="ECO:0000256" key="4">
    <source>
        <dbReference type="ARBA" id="ARBA00023145"/>
    </source>
</evidence>
<dbReference type="Gene3D" id="3.60.20.10">
    <property type="entry name" value="Glutamine Phosphoribosylpyrophosphate, subunit 1, domain 1"/>
    <property type="match status" value="1"/>
</dbReference>
<dbReference type="CDD" id="cd01936">
    <property type="entry name" value="Ntn_CA"/>
    <property type="match status" value="1"/>
</dbReference>
<evidence type="ECO:0000256" key="1">
    <source>
        <dbReference type="ARBA" id="ARBA00006586"/>
    </source>
</evidence>
<dbReference type="PANTHER" id="PTHR34218">
    <property type="entry name" value="PEPTIDASE S45 PENICILLIN AMIDASE"/>
    <property type="match status" value="1"/>
</dbReference>
<comment type="caution">
    <text evidence="6">The sequence shown here is derived from an EMBL/GenBank/DDBJ whole genome shotgun (WGS) entry which is preliminary data.</text>
</comment>
<dbReference type="EMBL" id="RAWK01000137">
    <property type="protein sequence ID" value="RKH62218.1"/>
    <property type="molecule type" value="Genomic_DNA"/>
</dbReference>
<dbReference type="InterPro" id="IPR014395">
    <property type="entry name" value="Pen/GL7ACA/AHL_acylase"/>
</dbReference>
<dbReference type="PANTHER" id="PTHR34218:SF3">
    <property type="entry name" value="ACYL-HOMOSERINE LACTONE ACYLASE PVDQ"/>
    <property type="match status" value="1"/>
</dbReference>
<dbReference type="AlphaFoldDB" id="A0A3A8Q2C6"/>
<dbReference type="RefSeq" id="WP_120557474.1">
    <property type="nucleotide sequence ID" value="NZ_RAWK01000137.1"/>
</dbReference>
<keyword evidence="3" id="KW-0378">Hydrolase</keyword>
<evidence type="ECO:0000256" key="2">
    <source>
        <dbReference type="ARBA" id="ARBA00022729"/>
    </source>
</evidence>
<dbReference type="InterPro" id="IPR023343">
    <property type="entry name" value="Penicillin_amidase_dom1"/>
</dbReference>
<feature type="active site" description="Nucleophile" evidence="5">
    <location>
        <position position="247"/>
    </location>
</feature>
<proteinExistence type="inferred from homology"/>
<dbReference type="InterPro" id="IPR043147">
    <property type="entry name" value="Penicillin_amidase_A-knob"/>
</dbReference>
<dbReference type="OrthoDB" id="5522621at2"/>
<accession>A0A3A8Q2C6</accession>
<evidence type="ECO:0000256" key="5">
    <source>
        <dbReference type="PIRSR" id="PIRSR001227-1"/>
    </source>
</evidence>
<dbReference type="Gene3D" id="2.30.120.10">
    <property type="match status" value="1"/>
</dbReference>
<dbReference type="Gene3D" id="1.10.1400.10">
    <property type="match status" value="1"/>
</dbReference>
<dbReference type="InterPro" id="IPR029055">
    <property type="entry name" value="Ntn_hydrolases_N"/>
</dbReference>
<dbReference type="GO" id="GO:0016811">
    <property type="term" value="F:hydrolase activity, acting on carbon-nitrogen (but not peptide) bonds, in linear amides"/>
    <property type="evidence" value="ECO:0007669"/>
    <property type="project" value="InterPro"/>
</dbReference>
<sequence>MPEHIPENSPPRGGFRSVRTRRLSLSLLASLALVATSTGCDDDKEPVDPNPTPTAPKYTAKIKRTSYGIPHITAENYGSLGFGQGYAFAQDHVCTLADQIIKVRGERARFLGQGPGNQYVGSDLAYLAMDVMGRAEAAFPTLSQEVQDMLTGYAAGYNKYIADTAPEALPAECAKAAWVRPITPVDLLAYNTDLTLIAGINALALTIPSATPPTVSAQSVDPKQAALKPQPPSLEQLRKLKEADFGSNGWAIGGERTDNGKGMVMANPHFPWEGELRLWESQLTVPGQMNVYGVGLMGVPAVLIGFNENVGWTHTFSAGQRATIYQLQLVPGKPTVYKYGTEERTMTSKTFTILVKLSEGSLTNYTQTVYFSHYGPMIAFPDSALPAGFPKGALGWNAQTALTLRDANIDNTKFLDQFHGMNKAKSLAEFKDVYSTQQGLPWVNTMFADKEGNAWYTDATPTPNLTKDAAAKWATEANTPGLNATYAIFQALGFVALNGSDPANEWQVEPGSRSPGLVPFAKVPQLERKDFVFNANDSHWLANPQAPLTGFSPLHGFEGVPQSPRTRMNAKVLTEVSATGASGSDGKFTFDELKTAVFSNRSSMEELARASLVERCTGKTTVTYKDTTGKDNVVDISQACALLAGWNGRYDVDQKGAFIFREFLGAYSGAQLVNAGPGALFSVPFSPADPIATPHTLPAAPATGEDPVLVKLAQAVFTINRSGNTVDKTLGQVQFTTRTGTPIPLQGGMHREGVTNVVSFGVARTTVFDFAQPHSATYNANTLLAKEGYPINNGSSFVMALQFTDAGPNANAVLTYSQSGDPKSPNYADQTQLFSTKQWRPILFTDAQIASDTSAVETTVSGG</sequence>
<reference evidence="7" key="1">
    <citation type="submission" date="2018-09" db="EMBL/GenBank/DDBJ databases">
        <authorList>
            <person name="Livingstone P.G."/>
            <person name="Whitworth D.E."/>
        </authorList>
    </citation>
    <scope>NUCLEOTIDE SEQUENCE [LARGE SCALE GENOMIC DNA]</scope>
    <source>
        <strain evidence="7">AB050A</strain>
    </source>
</reference>
<dbReference type="Proteomes" id="UP000267003">
    <property type="component" value="Unassembled WGS sequence"/>
</dbReference>
<dbReference type="InterPro" id="IPR043146">
    <property type="entry name" value="Penicillin_amidase_N_B-knob"/>
</dbReference>
<dbReference type="PIRSF" id="PIRSF001227">
    <property type="entry name" value="Pen_acylase"/>
    <property type="match status" value="1"/>
</dbReference>
<evidence type="ECO:0000313" key="6">
    <source>
        <dbReference type="EMBL" id="RKH62218.1"/>
    </source>
</evidence>
<evidence type="ECO:0000313" key="7">
    <source>
        <dbReference type="Proteomes" id="UP000267003"/>
    </source>
</evidence>
<name>A0A3A8Q2C6_9BACT</name>
<dbReference type="SUPFAM" id="SSF56235">
    <property type="entry name" value="N-terminal nucleophile aminohydrolases (Ntn hydrolases)"/>
    <property type="match status" value="1"/>
</dbReference>
<keyword evidence="4" id="KW-0865">Zymogen</keyword>
<keyword evidence="7" id="KW-1185">Reference proteome</keyword>
<dbReference type="Pfam" id="PF01804">
    <property type="entry name" value="Penicil_amidase"/>
    <property type="match status" value="1"/>
</dbReference>